<dbReference type="AlphaFoldDB" id="A0A6J0CBQ8"/>
<evidence type="ECO:0000313" key="3">
    <source>
        <dbReference type="RefSeq" id="XP_015524103.1"/>
    </source>
</evidence>
<dbReference type="PANTHER" id="PTHR13475">
    <property type="entry name" value="NEUGRIN"/>
    <property type="match status" value="1"/>
</dbReference>
<sequence>MNASRMLINLAKRSYGAQKSWKVRPNPGIQRRADMLEDDIEKDLESFNEFDLEDAEPDFSQAHKSYSMHKQEMAEAKEKLKLRIVARKYFKEHEPNLLTYIEKQQIRHLHESDSLVYTPEKLSESFPALPHTIRKILKVRWHARNADRVLKHDQQVINNWQKFKRGELPLEPRIRQHLEKFKNRKITLPDKAEVEQKLLPPPPEFKKPQSQLYTGIIQNYLKEKKGHDENNEVVCLSGSDEVDNGSENNYESKDLMHEYSKNSVENNLTFNPNQNHHVISLRDTKSSKTRIRNSDKPLTLDKFFEESVKNMGTIPSLEDKVLMDTYKKKVELETMKNRKMESVDRSSLQNFSASPESKLPMAAVERRNEAKNVEVPDDSKEMGLQTYVKVWEKKVIQDEHYSEVIKIPKDKYKKGKLYKIRDCFYDDDGEFLYRVPGLKG</sequence>
<dbReference type="OrthoDB" id="6415470at2759"/>
<feature type="compositionally biased region" description="Polar residues" evidence="1">
    <location>
        <begin position="345"/>
        <end position="355"/>
    </location>
</feature>
<dbReference type="InParanoid" id="A0A6J0CBQ8"/>
<dbReference type="InterPro" id="IPR010487">
    <property type="entry name" value="NGRN/Rrg9"/>
</dbReference>
<dbReference type="PANTHER" id="PTHR13475:SF3">
    <property type="entry name" value="NEUGRIN"/>
    <property type="match status" value="1"/>
</dbReference>
<dbReference type="GO" id="GO:0005634">
    <property type="term" value="C:nucleus"/>
    <property type="evidence" value="ECO:0007669"/>
    <property type="project" value="TreeGrafter"/>
</dbReference>
<evidence type="ECO:0000313" key="2">
    <source>
        <dbReference type="Proteomes" id="UP000829291"/>
    </source>
</evidence>
<name>A0A6J0CBQ8_NEOLC</name>
<dbReference type="Proteomes" id="UP000829291">
    <property type="component" value="Chromosome 5"/>
</dbReference>
<dbReference type="GeneID" id="107227469"/>
<dbReference type="FunCoup" id="A0A6J0CBQ8">
    <property type="interactions" value="407"/>
</dbReference>
<reference evidence="3" key="1">
    <citation type="submission" date="2025-08" db="UniProtKB">
        <authorList>
            <consortium name="RefSeq"/>
        </authorList>
    </citation>
    <scope>IDENTIFICATION</scope>
    <source>
        <tissue evidence="3">Thorax and Abdomen</tissue>
    </source>
</reference>
<accession>A0A6J0CBQ8</accession>
<protein>
    <submittedName>
        <fullName evidence="3">Neugrin-like protein DDB_G0288135</fullName>
    </submittedName>
</protein>
<feature type="region of interest" description="Disordered" evidence="1">
    <location>
        <begin position="341"/>
        <end position="361"/>
    </location>
</feature>
<proteinExistence type="predicted"/>
<gene>
    <name evidence="3" type="primary">LOC107227469</name>
</gene>
<dbReference type="RefSeq" id="XP_015524103.1">
    <property type="nucleotide sequence ID" value="XM_015668617.2"/>
</dbReference>
<keyword evidence="2" id="KW-1185">Reference proteome</keyword>
<organism evidence="3">
    <name type="scientific">Neodiprion lecontei</name>
    <name type="common">Redheaded pine sawfly</name>
    <dbReference type="NCBI Taxonomy" id="441921"/>
    <lineage>
        <taxon>Eukaryota</taxon>
        <taxon>Metazoa</taxon>
        <taxon>Ecdysozoa</taxon>
        <taxon>Arthropoda</taxon>
        <taxon>Hexapoda</taxon>
        <taxon>Insecta</taxon>
        <taxon>Pterygota</taxon>
        <taxon>Neoptera</taxon>
        <taxon>Endopterygota</taxon>
        <taxon>Hymenoptera</taxon>
        <taxon>Tenthredinoidea</taxon>
        <taxon>Diprionidae</taxon>
        <taxon>Diprioninae</taxon>
        <taxon>Neodiprion</taxon>
    </lineage>
</organism>
<dbReference type="KEGG" id="nlo:107227469"/>
<evidence type="ECO:0000256" key="1">
    <source>
        <dbReference type="SAM" id="MobiDB-lite"/>
    </source>
</evidence>